<dbReference type="AlphaFoldDB" id="X1V111"/>
<dbReference type="Gene3D" id="1.10.10.2830">
    <property type="match status" value="1"/>
</dbReference>
<dbReference type="EMBL" id="BARW01032091">
    <property type="protein sequence ID" value="GAJ09487.1"/>
    <property type="molecule type" value="Genomic_DNA"/>
</dbReference>
<evidence type="ECO:0000256" key="1">
    <source>
        <dbReference type="ARBA" id="ARBA00022829"/>
    </source>
</evidence>
<protein>
    <recommendedName>
        <fullName evidence="5">ParB/Sulfiredoxin domain-containing protein</fullName>
    </recommendedName>
</protein>
<dbReference type="GO" id="GO:0005694">
    <property type="term" value="C:chromosome"/>
    <property type="evidence" value="ECO:0007669"/>
    <property type="project" value="TreeGrafter"/>
</dbReference>
<feature type="non-terminal residue" evidence="4">
    <location>
        <position position="1"/>
    </location>
</feature>
<proteinExistence type="predicted"/>
<dbReference type="Pfam" id="PF02195">
    <property type="entry name" value="ParB_N"/>
    <property type="match status" value="1"/>
</dbReference>
<gene>
    <name evidence="4" type="ORF">S12H4_50877</name>
</gene>
<sequence length="242" mass="27798">PLAEFDLSLSGMRMMNMTRVLQVEKSMRLHGQLQPVVARVHNGNYQMIDGFKRLYASEDLMIETLQCHLLDIDLKQAKVLLLSYNRSHQTMEAWEEAMVLQDLQKTHSLDQRSLARLTGYSRSWVSRRLALIGKIDENISSDIMMGVLTGSHARALIKLPRGNQMEVARAITNYRLTSRQSDTLVDAFLKAEDEDQQRYILAHPEHILEKDKTDSEEEPYDIRLSSYGNDLIQSMGYAIRSV</sequence>
<dbReference type="NCBIfam" id="TIGR00180">
    <property type="entry name" value="parB_part"/>
    <property type="match status" value="1"/>
</dbReference>
<name>X1V111_9ZZZZ</name>
<evidence type="ECO:0008006" key="5">
    <source>
        <dbReference type="Google" id="ProtNLM"/>
    </source>
</evidence>
<organism evidence="4">
    <name type="scientific">marine sediment metagenome</name>
    <dbReference type="NCBI Taxonomy" id="412755"/>
    <lineage>
        <taxon>unclassified sequences</taxon>
        <taxon>metagenomes</taxon>
        <taxon>ecological metagenomes</taxon>
    </lineage>
</organism>
<keyword evidence="1" id="KW-0159">Chromosome partition</keyword>
<dbReference type="SUPFAM" id="SSF110849">
    <property type="entry name" value="ParB/Sulfiredoxin"/>
    <property type="match status" value="1"/>
</dbReference>
<evidence type="ECO:0000313" key="4">
    <source>
        <dbReference type="EMBL" id="GAJ09487.1"/>
    </source>
</evidence>
<dbReference type="PANTHER" id="PTHR33375">
    <property type="entry name" value="CHROMOSOME-PARTITIONING PROTEIN PARB-RELATED"/>
    <property type="match status" value="1"/>
</dbReference>
<dbReference type="Gene3D" id="3.90.1530.30">
    <property type="match status" value="1"/>
</dbReference>
<dbReference type="GO" id="GO:0003677">
    <property type="term" value="F:DNA binding"/>
    <property type="evidence" value="ECO:0007669"/>
    <property type="project" value="InterPro"/>
</dbReference>
<accession>X1V111</accession>
<feature type="domain" description="ParB-like N-terminal" evidence="2">
    <location>
        <begin position="14"/>
        <end position="78"/>
    </location>
</feature>
<comment type="caution">
    <text evidence="4">The sequence shown here is derived from an EMBL/GenBank/DDBJ whole genome shotgun (WGS) entry which is preliminary data.</text>
</comment>
<feature type="non-terminal residue" evidence="4">
    <location>
        <position position="242"/>
    </location>
</feature>
<evidence type="ECO:0000259" key="2">
    <source>
        <dbReference type="Pfam" id="PF02195"/>
    </source>
</evidence>
<dbReference type="InterPro" id="IPR003115">
    <property type="entry name" value="ParB_N"/>
</dbReference>
<dbReference type="InterPro" id="IPR041468">
    <property type="entry name" value="HTH_ParB/Spo0J"/>
</dbReference>
<dbReference type="InterPro" id="IPR004437">
    <property type="entry name" value="ParB/RepB/Spo0J"/>
</dbReference>
<reference evidence="4" key="1">
    <citation type="journal article" date="2014" name="Front. Microbiol.">
        <title>High frequency of phylogenetically diverse reductive dehalogenase-homologous genes in deep subseafloor sedimentary metagenomes.</title>
        <authorList>
            <person name="Kawai M."/>
            <person name="Futagami T."/>
            <person name="Toyoda A."/>
            <person name="Takaki Y."/>
            <person name="Nishi S."/>
            <person name="Hori S."/>
            <person name="Arai W."/>
            <person name="Tsubouchi T."/>
            <person name="Morono Y."/>
            <person name="Uchiyama I."/>
            <person name="Ito T."/>
            <person name="Fujiyama A."/>
            <person name="Inagaki F."/>
            <person name="Takami H."/>
        </authorList>
    </citation>
    <scope>NUCLEOTIDE SEQUENCE</scope>
    <source>
        <strain evidence="4">Expedition CK06-06</strain>
    </source>
</reference>
<dbReference type="Pfam" id="PF17762">
    <property type="entry name" value="HTH_ParB"/>
    <property type="match status" value="1"/>
</dbReference>
<dbReference type="InterPro" id="IPR036086">
    <property type="entry name" value="ParB/Sulfiredoxin_sf"/>
</dbReference>
<dbReference type="PANTHER" id="PTHR33375:SF1">
    <property type="entry name" value="CHROMOSOME-PARTITIONING PROTEIN PARB-RELATED"/>
    <property type="match status" value="1"/>
</dbReference>
<feature type="domain" description="ParB/Spo0J HTH" evidence="3">
    <location>
        <begin position="91"/>
        <end position="188"/>
    </location>
</feature>
<dbReference type="SUPFAM" id="SSF109709">
    <property type="entry name" value="KorB DNA-binding domain-like"/>
    <property type="match status" value="1"/>
</dbReference>
<dbReference type="GO" id="GO:0007059">
    <property type="term" value="P:chromosome segregation"/>
    <property type="evidence" value="ECO:0007669"/>
    <property type="project" value="TreeGrafter"/>
</dbReference>
<dbReference type="InterPro" id="IPR050336">
    <property type="entry name" value="Chromosome_partition/occlusion"/>
</dbReference>
<evidence type="ECO:0000259" key="3">
    <source>
        <dbReference type="Pfam" id="PF17762"/>
    </source>
</evidence>